<dbReference type="OrthoDB" id="340510at2759"/>
<dbReference type="Pfam" id="PF09394">
    <property type="entry name" value="Inhibitor_I42"/>
    <property type="match status" value="1"/>
</dbReference>
<dbReference type="VEuPathDB" id="CryptoDB:cubi_02315"/>
<dbReference type="InterPro" id="IPR052781">
    <property type="entry name" value="Cys_protease_inhibitor_I42"/>
</dbReference>
<evidence type="ECO:0000256" key="2">
    <source>
        <dbReference type="ARBA" id="ARBA00022704"/>
    </source>
</evidence>
<dbReference type="PANTHER" id="PTHR36530">
    <property type="entry name" value="INHIBITOR OF CYSTEINE PEPTIDASE"/>
    <property type="match status" value="1"/>
</dbReference>
<accession>A0A1J4MJ84</accession>
<dbReference type="EMBL" id="LRBP01000017">
    <property type="protein sequence ID" value="OII73084.1"/>
    <property type="molecule type" value="Genomic_DNA"/>
</dbReference>
<dbReference type="AlphaFoldDB" id="A0A1J4MJ84"/>
<protein>
    <submittedName>
        <fullName evidence="5">Cysteine protease inhibitor</fullName>
    </submittedName>
</protein>
<reference evidence="5 6" key="1">
    <citation type="submission" date="2016-10" db="EMBL/GenBank/DDBJ databases">
        <title>Reductive evolution of mitochondrial metabolism and differential evolution of invasion-related proteins in Cryptosporidium.</title>
        <authorList>
            <person name="Liu S."/>
            <person name="Roellig D.M."/>
            <person name="Guo Y."/>
            <person name="Li N."/>
            <person name="Frace M.A."/>
            <person name="Tang K."/>
            <person name="Zhang L."/>
            <person name="Feng Y."/>
            <person name="Xiao L."/>
        </authorList>
    </citation>
    <scope>NUCLEOTIDE SEQUENCE [LARGE SCALE GENOMIC DNA]</scope>
    <source>
        <strain evidence="5">39726</strain>
    </source>
</reference>
<dbReference type="SUPFAM" id="SSF141066">
    <property type="entry name" value="ICP-like"/>
    <property type="match status" value="1"/>
</dbReference>
<evidence type="ECO:0000259" key="4">
    <source>
        <dbReference type="Pfam" id="PF09394"/>
    </source>
</evidence>
<gene>
    <name evidence="5" type="ORF">cubi_02315</name>
</gene>
<name>A0A1J4MJ84_9CRYT</name>
<proteinExistence type="predicted"/>
<dbReference type="GO" id="GO:0004869">
    <property type="term" value="F:cysteine-type endopeptidase inhibitor activity"/>
    <property type="evidence" value="ECO:0007669"/>
    <property type="project" value="UniProtKB-KW"/>
</dbReference>
<feature type="chain" id="PRO_5012249931" evidence="3">
    <location>
        <begin position="24"/>
        <end position="178"/>
    </location>
</feature>
<feature type="domain" description="Proteinase inhibitor I42 chagasin" evidence="4">
    <location>
        <begin position="73"/>
        <end position="153"/>
    </location>
</feature>
<evidence type="ECO:0000256" key="1">
    <source>
        <dbReference type="ARBA" id="ARBA00022690"/>
    </source>
</evidence>
<comment type="caution">
    <text evidence="5">The sequence shown here is derived from an EMBL/GenBank/DDBJ whole genome shotgun (WGS) entry which is preliminary data.</text>
</comment>
<dbReference type="PANTHER" id="PTHR36530:SF1">
    <property type="entry name" value="AMOEBIASIN-1"/>
    <property type="match status" value="1"/>
</dbReference>
<keyword evidence="2" id="KW-0789">Thiol protease inhibitor</keyword>
<dbReference type="RefSeq" id="XP_028874448.1">
    <property type="nucleotide sequence ID" value="XM_029019327.1"/>
</dbReference>
<evidence type="ECO:0000256" key="3">
    <source>
        <dbReference type="SAM" id="SignalP"/>
    </source>
</evidence>
<evidence type="ECO:0000313" key="6">
    <source>
        <dbReference type="Proteomes" id="UP000186176"/>
    </source>
</evidence>
<sequence>MDRETFLFFLFFIISEIFSVSNSAEMSSNGELKSIDASERIKLVNLDFCNSKEAIIDIQDISSGDSVKYSITVEPGTTITVNIKGNPTTGYSQRMTTKPEETIVKVVGTEPNYVPVPHEEMMVGYGGIYVFKYLAIKPGTTSSTIEYARYFEIPHRCIFKTEIQFKVVDHCGEQILKE</sequence>
<evidence type="ECO:0000313" key="5">
    <source>
        <dbReference type="EMBL" id="OII73084.1"/>
    </source>
</evidence>
<dbReference type="Gene3D" id="2.60.40.2020">
    <property type="match status" value="1"/>
</dbReference>
<dbReference type="InterPro" id="IPR036331">
    <property type="entry name" value="Chagasin-like_sf"/>
</dbReference>
<keyword evidence="3" id="KW-0732">Signal</keyword>
<keyword evidence="1" id="KW-0646">Protease inhibitor</keyword>
<dbReference type="InterPro" id="IPR018990">
    <property type="entry name" value="Prot_inh_I42_chagasin"/>
</dbReference>
<keyword evidence="6" id="KW-1185">Reference proteome</keyword>
<dbReference type="Proteomes" id="UP000186176">
    <property type="component" value="Unassembled WGS sequence"/>
</dbReference>
<organism evidence="5 6">
    <name type="scientific">Cryptosporidium ubiquitum</name>
    <dbReference type="NCBI Taxonomy" id="857276"/>
    <lineage>
        <taxon>Eukaryota</taxon>
        <taxon>Sar</taxon>
        <taxon>Alveolata</taxon>
        <taxon>Apicomplexa</taxon>
        <taxon>Conoidasida</taxon>
        <taxon>Coccidia</taxon>
        <taxon>Eucoccidiorida</taxon>
        <taxon>Eimeriorina</taxon>
        <taxon>Cryptosporidiidae</taxon>
        <taxon>Cryptosporidium</taxon>
    </lineage>
</organism>
<dbReference type="GeneID" id="39979106"/>
<feature type="signal peptide" evidence="3">
    <location>
        <begin position="1"/>
        <end position="23"/>
    </location>
</feature>